<organism evidence="1 2">
    <name type="scientific">Caerostris extrusa</name>
    <name type="common">Bark spider</name>
    <name type="synonym">Caerostris bankana</name>
    <dbReference type="NCBI Taxonomy" id="172846"/>
    <lineage>
        <taxon>Eukaryota</taxon>
        <taxon>Metazoa</taxon>
        <taxon>Ecdysozoa</taxon>
        <taxon>Arthropoda</taxon>
        <taxon>Chelicerata</taxon>
        <taxon>Arachnida</taxon>
        <taxon>Araneae</taxon>
        <taxon>Araneomorphae</taxon>
        <taxon>Entelegynae</taxon>
        <taxon>Araneoidea</taxon>
        <taxon>Araneidae</taxon>
        <taxon>Caerostris</taxon>
    </lineage>
</organism>
<keyword evidence="2" id="KW-1185">Reference proteome</keyword>
<proteinExistence type="predicted"/>
<reference evidence="1 2" key="1">
    <citation type="submission" date="2021-06" db="EMBL/GenBank/DDBJ databases">
        <title>Caerostris extrusa draft genome.</title>
        <authorList>
            <person name="Kono N."/>
            <person name="Arakawa K."/>
        </authorList>
    </citation>
    <scope>NUCLEOTIDE SEQUENCE [LARGE SCALE GENOMIC DNA]</scope>
</reference>
<comment type="caution">
    <text evidence="1">The sequence shown here is derived from an EMBL/GenBank/DDBJ whole genome shotgun (WGS) entry which is preliminary data.</text>
</comment>
<evidence type="ECO:0000313" key="2">
    <source>
        <dbReference type="Proteomes" id="UP001054945"/>
    </source>
</evidence>
<accession>A0AAV4S0A6</accession>
<dbReference type="EMBL" id="BPLR01008732">
    <property type="protein sequence ID" value="GIY26789.1"/>
    <property type="molecule type" value="Genomic_DNA"/>
</dbReference>
<dbReference type="AlphaFoldDB" id="A0AAV4S0A6"/>
<name>A0AAV4S0A6_CAEEX</name>
<protein>
    <submittedName>
        <fullName evidence="1">Uncharacterized protein</fullName>
    </submittedName>
</protein>
<evidence type="ECO:0000313" key="1">
    <source>
        <dbReference type="EMBL" id="GIY26789.1"/>
    </source>
</evidence>
<dbReference type="Proteomes" id="UP001054945">
    <property type="component" value="Unassembled WGS sequence"/>
</dbReference>
<sequence length="204" mass="23022">MSEKSGSMSSVNAIRRSDSNSNLIGSALCGTFSDGGAEEHIWEPRIEKNFKREHTMEKSRITKEDKIDHSLLENGPYKSHAVPSLDESSLPSMRKGVSCFPRSFLSWPFARLSFEGVSGDSTASAPLPGIAPRHRLTFHIPCFWHLDFFHSFREGIASSMHLPSVIEASYLFKYRYIEKVCCDNLPGLEMIQNWRFSVVQPFGC</sequence>
<gene>
    <name evidence="1" type="ORF">CEXT_784791</name>
</gene>